<evidence type="ECO:0000256" key="1">
    <source>
        <dbReference type="SAM" id="MobiDB-lite"/>
    </source>
</evidence>
<dbReference type="EMBL" id="PUHZ01000022">
    <property type="protein sequence ID" value="PQO43909.1"/>
    <property type="molecule type" value="Genomic_DNA"/>
</dbReference>
<evidence type="ECO:0000313" key="3">
    <source>
        <dbReference type="Proteomes" id="UP000237819"/>
    </source>
</evidence>
<reference evidence="2 3" key="1">
    <citation type="submission" date="2018-02" db="EMBL/GenBank/DDBJ databases">
        <title>Comparative genomes isolates from brazilian mangrove.</title>
        <authorList>
            <person name="Araujo J.E."/>
            <person name="Taketani R.G."/>
            <person name="Silva M.C.P."/>
            <person name="Loureco M.V."/>
            <person name="Andreote F.D."/>
        </authorList>
    </citation>
    <scope>NUCLEOTIDE SEQUENCE [LARGE SCALE GENOMIC DNA]</scope>
    <source>
        <strain evidence="2 3">Nap-Phe MGV</strain>
    </source>
</reference>
<name>A0A2S8GHG8_9BACT</name>
<gene>
    <name evidence="2" type="ORF">C5Y93_22245</name>
</gene>
<protein>
    <submittedName>
        <fullName evidence="2">Uncharacterized protein</fullName>
    </submittedName>
</protein>
<accession>A0A2S8GHG8</accession>
<dbReference type="AlphaFoldDB" id="A0A2S8GHG8"/>
<organism evidence="2 3">
    <name type="scientific">Blastopirellula marina</name>
    <dbReference type="NCBI Taxonomy" id="124"/>
    <lineage>
        <taxon>Bacteria</taxon>
        <taxon>Pseudomonadati</taxon>
        <taxon>Planctomycetota</taxon>
        <taxon>Planctomycetia</taxon>
        <taxon>Pirellulales</taxon>
        <taxon>Pirellulaceae</taxon>
        <taxon>Blastopirellula</taxon>
    </lineage>
</organism>
<proteinExistence type="predicted"/>
<evidence type="ECO:0000313" key="2">
    <source>
        <dbReference type="EMBL" id="PQO43909.1"/>
    </source>
</evidence>
<dbReference type="Proteomes" id="UP000237819">
    <property type="component" value="Unassembled WGS sequence"/>
</dbReference>
<sequence>MGPIIAQVFHFGLVGLEALQKTESGARLQVRSLTNAPTLDADPHSTTNPCALSRVKLLSPQGRPNA</sequence>
<comment type="caution">
    <text evidence="2">The sequence shown here is derived from an EMBL/GenBank/DDBJ whole genome shotgun (WGS) entry which is preliminary data.</text>
</comment>
<feature type="region of interest" description="Disordered" evidence="1">
    <location>
        <begin position="35"/>
        <end position="66"/>
    </location>
</feature>